<gene>
    <name evidence="4" type="ORF">FSW04_16415</name>
</gene>
<evidence type="ECO:0000256" key="3">
    <source>
        <dbReference type="SAM" id="SignalP"/>
    </source>
</evidence>
<feature type="transmembrane region" description="Helical" evidence="2">
    <location>
        <begin position="63"/>
        <end position="81"/>
    </location>
</feature>
<dbReference type="KEGG" id="bsol:FSW04_16415"/>
<evidence type="ECO:0000256" key="1">
    <source>
        <dbReference type="SAM" id="MobiDB-lite"/>
    </source>
</evidence>
<feature type="compositionally biased region" description="Basic and acidic residues" evidence="1">
    <location>
        <begin position="94"/>
        <end position="108"/>
    </location>
</feature>
<feature type="region of interest" description="Disordered" evidence="1">
    <location>
        <begin position="87"/>
        <end position="130"/>
    </location>
</feature>
<keyword evidence="5" id="KW-1185">Reference proteome</keyword>
<organism evidence="4 5">
    <name type="scientific">Baekduia soli</name>
    <dbReference type="NCBI Taxonomy" id="496014"/>
    <lineage>
        <taxon>Bacteria</taxon>
        <taxon>Bacillati</taxon>
        <taxon>Actinomycetota</taxon>
        <taxon>Thermoleophilia</taxon>
        <taxon>Solirubrobacterales</taxon>
        <taxon>Baekduiaceae</taxon>
        <taxon>Baekduia</taxon>
    </lineage>
</organism>
<proteinExistence type="predicted"/>
<feature type="signal peptide" evidence="3">
    <location>
        <begin position="1"/>
        <end position="19"/>
    </location>
</feature>
<accession>A0A5B8U7R6</accession>
<keyword evidence="2" id="KW-1133">Transmembrane helix</keyword>
<sequence length="130" mass="13546">MLRRVAPLLLCLIALVVPAAAGAQSSPFAPLPQPQATPAPADTTSSSSASSTDGGGLKGWQEALIFVAGAVLLLGIAWAIVGDARSVAPSEPETDGRTQSKAAREAEHKRRKAQARAANRRARSARKRNR</sequence>
<dbReference type="RefSeq" id="WP_146921158.1">
    <property type="nucleotide sequence ID" value="NZ_CP042430.1"/>
</dbReference>
<reference evidence="4 5" key="1">
    <citation type="journal article" date="2018" name="J. Microbiol.">
        <title>Baekduia soli gen. nov., sp. nov., a novel bacterium isolated from the soil of Baekdu Mountain and proposal of a novel family name, Baekduiaceae fam. nov.</title>
        <authorList>
            <person name="An D.S."/>
            <person name="Siddiqi M.Z."/>
            <person name="Kim K.H."/>
            <person name="Yu H.S."/>
            <person name="Im W.T."/>
        </authorList>
    </citation>
    <scope>NUCLEOTIDE SEQUENCE [LARGE SCALE GENOMIC DNA]</scope>
    <source>
        <strain evidence="4 5">BR7-21</strain>
    </source>
</reference>
<dbReference type="Proteomes" id="UP000321805">
    <property type="component" value="Chromosome"/>
</dbReference>
<evidence type="ECO:0000313" key="5">
    <source>
        <dbReference type="Proteomes" id="UP000321805"/>
    </source>
</evidence>
<keyword evidence="2" id="KW-0812">Transmembrane</keyword>
<evidence type="ECO:0000313" key="4">
    <source>
        <dbReference type="EMBL" id="QEC48997.1"/>
    </source>
</evidence>
<dbReference type="AlphaFoldDB" id="A0A5B8U7R6"/>
<keyword evidence="2" id="KW-0472">Membrane</keyword>
<dbReference type="OrthoDB" id="9927799at2"/>
<protein>
    <submittedName>
        <fullName evidence="4">Uncharacterized protein</fullName>
    </submittedName>
</protein>
<feature type="compositionally biased region" description="Basic residues" evidence="1">
    <location>
        <begin position="109"/>
        <end position="130"/>
    </location>
</feature>
<feature type="region of interest" description="Disordered" evidence="1">
    <location>
        <begin position="25"/>
        <end position="55"/>
    </location>
</feature>
<name>A0A5B8U7R6_9ACTN</name>
<feature type="compositionally biased region" description="Low complexity" evidence="1">
    <location>
        <begin position="38"/>
        <end position="52"/>
    </location>
</feature>
<keyword evidence="3" id="KW-0732">Signal</keyword>
<dbReference type="EMBL" id="CP042430">
    <property type="protein sequence ID" value="QEC48997.1"/>
    <property type="molecule type" value="Genomic_DNA"/>
</dbReference>
<feature type="chain" id="PRO_5038619837" evidence="3">
    <location>
        <begin position="20"/>
        <end position="130"/>
    </location>
</feature>
<evidence type="ECO:0000256" key="2">
    <source>
        <dbReference type="SAM" id="Phobius"/>
    </source>
</evidence>